<dbReference type="AlphaFoldDB" id="A0AAQ3XFK6"/>
<dbReference type="CDD" id="cd00519">
    <property type="entry name" value="Lipase_3"/>
    <property type="match status" value="1"/>
</dbReference>
<reference evidence="2 3" key="1">
    <citation type="submission" date="2024-02" db="EMBL/GenBank/DDBJ databases">
        <title>High-quality chromosome-scale genome assembly of Pensacola bahiagrass (Paspalum notatum Flugge var. saurae).</title>
        <authorList>
            <person name="Vega J.M."/>
            <person name="Podio M."/>
            <person name="Orjuela J."/>
            <person name="Siena L.A."/>
            <person name="Pessino S.C."/>
            <person name="Combes M.C."/>
            <person name="Mariac C."/>
            <person name="Albertini E."/>
            <person name="Pupilli F."/>
            <person name="Ortiz J.P.A."/>
            <person name="Leblanc O."/>
        </authorList>
    </citation>
    <scope>NUCLEOTIDE SEQUENCE [LARGE SCALE GENOMIC DNA]</scope>
    <source>
        <strain evidence="2">R1</strain>
        <tissue evidence="2">Leaf</tissue>
    </source>
</reference>
<dbReference type="EMBL" id="CP144754">
    <property type="protein sequence ID" value="WVZ96475.1"/>
    <property type="molecule type" value="Genomic_DNA"/>
</dbReference>
<dbReference type="Pfam" id="PF01764">
    <property type="entry name" value="Lipase_3"/>
    <property type="match status" value="1"/>
</dbReference>
<feature type="domain" description="Fungal lipase-type" evidence="1">
    <location>
        <begin position="4"/>
        <end position="134"/>
    </location>
</feature>
<gene>
    <name evidence="2" type="ORF">U9M48_042110</name>
</gene>
<dbReference type="PANTHER" id="PTHR46086:SF17">
    <property type="entry name" value="ALPHA_BETA-HYDROLASES SUPERFAMILY PROTEIN"/>
    <property type="match status" value="1"/>
</dbReference>
<protein>
    <recommendedName>
        <fullName evidence="1">Fungal lipase-type domain-containing protein</fullName>
    </recommendedName>
</protein>
<proteinExistence type="predicted"/>
<evidence type="ECO:0000313" key="3">
    <source>
        <dbReference type="Proteomes" id="UP001341281"/>
    </source>
</evidence>
<dbReference type="GO" id="GO:0006629">
    <property type="term" value="P:lipid metabolic process"/>
    <property type="evidence" value="ECO:0007669"/>
    <property type="project" value="InterPro"/>
</dbReference>
<dbReference type="GO" id="GO:0004806">
    <property type="term" value="F:triacylglycerol lipase activity"/>
    <property type="evidence" value="ECO:0007669"/>
    <property type="project" value="InterPro"/>
</dbReference>
<dbReference type="SUPFAM" id="SSF53474">
    <property type="entry name" value="alpha/beta-Hydrolases"/>
    <property type="match status" value="1"/>
</dbReference>
<sequence>MGEMGHVHVGFLKALGLQEDDGADAVRAFPAAAVGDKPLAYYALREAVCAQLTAHPNAKVVVRGHSLGGALAAIFPALLAFHDERDILDRLLTVVTYGQPRVGNQAFTDFVRAGVPVEPLQVVDRYDVVPRVPFDAPPIAEFVHGGTCVYFDGWYDGRAIAAGGDVPNPNYFDTRYLLSMYGNAWGDLSSSRAPSCGPRRARTTGRAPCHCSTAPPGCSCPASPRIAHGTTSTLSASAASPSRPRMSSDEMMSCIYQMPSYDLQFVQVKNSKFVMGCESV</sequence>
<dbReference type="PANTHER" id="PTHR46086">
    <property type="entry name" value="ALPHA/BETA-HYDROLASES SUPERFAMILY PROTEIN"/>
    <property type="match status" value="1"/>
</dbReference>
<dbReference type="InterPro" id="IPR044819">
    <property type="entry name" value="OBL-like"/>
</dbReference>
<dbReference type="InterPro" id="IPR002921">
    <property type="entry name" value="Fungal_lipase-type"/>
</dbReference>
<evidence type="ECO:0000313" key="2">
    <source>
        <dbReference type="EMBL" id="WVZ96475.1"/>
    </source>
</evidence>
<name>A0AAQ3XFK6_PASNO</name>
<dbReference type="Proteomes" id="UP001341281">
    <property type="component" value="Chromosome 10"/>
</dbReference>
<dbReference type="Gene3D" id="3.40.50.1820">
    <property type="entry name" value="alpha/beta hydrolase"/>
    <property type="match status" value="1"/>
</dbReference>
<dbReference type="InterPro" id="IPR029058">
    <property type="entry name" value="AB_hydrolase_fold"/>
</dbReference>
<organism evidence="2 3">
    <name type="scientific">Paspalum notatum var. saurae</name>
    <dbReference type="NCBI Taxonomy" id="547442"/>
    <lineage>
        <taxon>Eukaryota</taxon>
        <taxon>Viridiplantae</taxon>
        <taxon>Streptophyta</taxon>
        <taxon>Embryophyta</taxon>
        <taxon>Tracheophyta</taxon>
        <taxon>Spermatophyta</taxon>
        <taxon>Magnoliopsida</taxon>
        <taxon>Liliopsida</taxon>
        <taxon>Poales</taxon>
        <taxon>Poaceae</taxon>
        <taxon>PACMAD clade</taxon>
        <taxon>Panicoideae</taxon>
        <taxon>Andropogonodae</taxon>
        <taxon>Paspaleae</taxon>
        <taxon>Paspalinae</taxon>
        <taxon>Paspalum</taxon>
    </lineage>
</organism>
<accession>A0AAQ3XFK6</accession>
<evidence type="ECO:0000259" key="1">
    <source>
        <dbReference type="Pfam" id="PF01764"/>
    </source>
</evidence>
<keyword evidence="3" id="KW-1185">Reference proteome</keyword>